<keyword evidence="2" id="KW-0575">Peroxidase</keyword>
<dbReference type="InterPro" id="IPR036249">
    <property type="entry name" value="Thioredoxin-like_sf"/>
</dbReference>
<evidence type="ECO:0000256" key="5">
    <source>
        <dbReference type="ARBA" id="ARBA00023157"/>
    </source>
</evidence>
<dbReference type="EC" id="1.11.1.24" evidence="1"/>
<dbReference type="Proteomes" id="UP000199607">
    <property type="component" value="Unassembled WGS sequence"/>
</dbReference>
<evidence type="ECO:0000256" key="2">
    <source>
        <dbReference type="ARBA" id="ARBA00022559"/>
    </source>
</evidence>
<gene>
    <name evidence="11" type="ORF">SAMN04487950_1762</name>
</gene>
<name>A0A1I4DYQ6_9EURY</name>
<dbReference type="AlphaFoldDB" id="A0A1I4DYQ6"/>
<protein>
    <recommendedName>
        <fullName evidence="1">thioredoxin-dependent peroxiredoxin</fullName>
        <ecNumber evidence="1">1.11.1.24</ecNumber>
    </recommendedName>
    <alternativeName>
        <fullName evidence="7">Thioredoxin peroxidase</fullName>
    </alternativeName>
</protein>
<evidence type="ECO:0000256" key="3">
    <source>
        <dbReference type="ARBA" id="ARBA00022862"/>
    </source>
</evidence>
<sequence length="177" mass="20044">MGSSTGLAVGEVAPDFTAPLVRADGETERVALSALLEDRPVLLSFYTADFSPDCVSEWCSFRDFDWFSTNETVQVVGISKSSVGLHRRFINHLNLGFPLYADPDLDVAEAFGVDYRAFGLSRRARRSCFLIDRDRTVRYRWLSEHWLDPTRDTPPVGEIHDAIRREFGVEETDSFGF</sequence>
<keyword evidence="5" id="KW-1015">Disulfide bond</keyword>
<evidence type="ECO:0000256" key="6">
    <source>
        <dbReference type="ARBA" id="ARBA00023284"/>
    </source>
</evidence>
<evidence type="ECO:0000256" key="4">
    <source>
        <dbReference type="ARBA" id="ARBA00023002"/>
    </source>
</evidence>
<dbReference type="InterPro" id="IPR000866">
    <property type="entry name" value="AhpC/TSA"/>
</dbReference>
<keyword evidence="12" id="KW-1185">Reference proteome</keyword>
<organism evidence="11 12">
    <name type="scientific">Halogranum rubrum</name>
    <dbReference type="NCBI Taxonomy" id="553466"/>
    <lineage>
        <taxon>Archaea</taxon>
        <taxon>Methanobacteriati</taxon>
        <taxon>Methanobacteriota</taxon>
        <taxon>Stenosarchaea group</taxon>
        <taxon>Halobacteria</taxon>
        <taxon>Halobacteriales</taxon>
        <taxon>Haloferacaceae</taxon>
    </lineage>
</organism>
<dbReference type="Pfam" id="PF00578">
    <property type="entry name" value="AhpC-TSA"/>
    <property type="match status" value="1"/>
</dbReference>
<accession>A0A1I4DYQ6</accession>
<dbReference type="PANTHER" id="PTHR42801:SF4">
    <property type="entry name" value="AHPC_TSA FAMILY PROTEIN"/>
    <property type="match status" value="1"/>
</dbReference>
<dbReference type="SUPFAM" id="SSF52833">
    <property type="entry name" value="Thioredoxin-like"/>
    <property type="match status" value="1"/>
</dbReference>
<dbReference type="GO" id="GO:0005737">
    <property type="term" value="C:cytoplasm"/>
    <property type="evidence" value="ECO:0007669"/>
    <property type="project" value="TreeGrafter"/>
</dbReference>
<dbReference type="GO" id="GO:0045454">
    <property type="term" value="P:cell redox homeostasis"/>
    <property type="evidence" value="ECO:0007669"/>
    <property type="project" value="TreeGrafter"/>
</dbReference>
<dbReference type="GO" id="GO:0034599">
    <property type="term" value="P:cellular response to oxidative stress"/>
    <property type="evidence" value="ECO:0007669"/>
    <property type="project" value="TreeGrafter"/>
</dbReference>
<proteinExistence type="inferred from homology"/>
<reference evidence="12" key="1">
    <citation type="submission" date="2016-10" db="EMBL/GenBank/DDBJ databases">
        <authorList>
            <person name="Varghese N."/>
            <person name="Submissions S."/>
        </authorList>
    </citation>
    <scope>NUCLEOTIDE SEQUENCE [LARGE SCALE GENOMIC DNA]</scope>
    <source>
        <strain evidence="12">CGMCC 1.7738</strain>
    </source>
</reference>
<comment type="catalytic activity">
    <reaction evidence="9">
        <text>a hydroperoxide + [thioredoxin]-dithiol = an alcohol + [thioredoxin]-disulfide + H2O</text>
        <dbReference type="Rhea" id="RHEA:62620"/>
        <dbReference type="Rhea" id="RHEA-COMP:10698"/>
        <dbReference type="Rhea" id="RHEA-COMP:10700"/>
        <dbReference type="ChEBI" id="CHEBI:15377"/>
        <dbReference type="ChEBI" id="CHEBI:29950"/>
        <dbReference type="ChEBI" id="CHEBI:30879"/>
        <dbReference type="ChEBI" id="CHEBI:35924"/>
        <dbReference type="ChEBI" id="CHEBI:50058"/>
        <dbReference type="EC" id="1.11.1.24"/>
    </reaction>
</comment>
<feature type="domain" description="Thioredoxin" evidence="10">
    <location>
        <begin position="7"/>
        <end position="168"/>
    </location>
</feature>
<evidence type="ECO:0000256" key="1">
    <source>
        <dbReference type="ARBA" id="ARBA00013017"/>
    </source>
</evidence>
<dbReference type="PANTHER" id="PTHR42801">
    <property type="entry name" value="THIOREDOXIN-DEPENDENT PEROXIDE REDUCTASE"/>
    <property type="match status" value="1"/>
</dbReference>
<dbReference type="InterPro" id="IPR013766">
    <property type="entry name" value="Thioredoxin_domain"/>
</dbReference>
<dbReference type="Gene3D" id="3.40.30.10">
    <property type="entry name" value="Glutaredoxin"/>
    <property type="match status" value="1"/>
</dbReference>
<keyword evidence="6" id="KW-0676">Redox-active center</keyword>
<evidence type="ECO:0000256" key="8">
    <source>
        <dbReference type="ARBA" id="ARBA00038489"/>
    </source>
</evidence>
<evidence type="ECO:0000256" key="7">
    <source>
        <dbReference type="ARBA" id="ARBA00032824"/>
    </source>
</evidence>
<comment type="similarity">
    <text evidence="8">Belongs to the peroxiredoxin family. BCP/PrxQ subfamily.</text>
</comment>
<dbReference type="EMBL" id="FOTC01000002">
    <property type="protein sequence ID" value="SFK98585.1"/>
    <property type="molecule type" value="Genomic_DNA"/>
</dbReference>
<keyword evidence="3" id="KW-0049">Antioxidant</keyword>
<dbReference type="PROSITE" id="PS51352">
    <property type="entry name" value="THIOREDOXIN_2"/>
    <property type="match status" value="1"/>
</dbReference>
<dbReference type="RefSeq" id="WP_089868553.1">
    <property type="nucleotide sequence ID" value="NZ_FOTC01000002.1"/>
</dbReference>
<dbReference type="InterPro" id="IPR050924">
    <property type="entry name" value="Peroxiredoxin_BCP/PrxQ"/>
</dbReference>
<dbReference type="GO" id="GO:0008379">
    <property type="term" value="F:thioredoxin peroxidase activity"/>
    <property type="evidence" value="ECO:0007669"/>
    <property type="project" value="TreeGrafter"/>
</dbReference>
<dbReference type="STRING" id="553466.SAMN04487950_1762"/>
<keyword evidence="4" id="KW-0560">Oxidoreductase</keyword>
<evidence type="ECO:0000313" key="11">
    <source>
        <dbReference type="EMBL" id="SFK98585.1"/>
    </source>
</evidence>
<evidence type="ECO:0000259" key="10">
    <source>
        <dbReference type="PROSITE" id="PS51352"/>
    </source>
</evidence>
<evidence type="ECO:0000256" key="9">
    <source>
        <dbReference type="ARBA" id="ARBA00049091"/>
    </source>
</evidence>
<evidence type="ECO:0000313" key="12">
    <source>
        <dbReference type="Proteomes" id="UP000199607"/>
    </source>
</evidence>